<proteinExistence type="predicted"/>
<evidence type="ECO:0000313" key="3">
    <source>
        <dbReference type="Proteomes" id="UP000058446"/>
    </source>
</evidence>
<dbReference type="AlphaFoldDB" id="A0A0K2GZK9"/>
<dbReference type="Proteomes" id="UP000058446">
    <property type="component" value="Chromosome"/>
</dbReference>
<organism evidence="2 3">
    <name type="scientific">Corynebacterium lactis RW2-5</name>
    <dbReference type="NCBI Taxonomy" id="1408189"/>
    <lineage>
        <taxon>Bacteria</taxon>
        <taxon>Bacillati</taxon>
        <taxon>Actinomycetota</taxon>
        <taxon>Actinomycetes</taxon>
        <taxon>Mycobacteriales</taxon>
        <taxon>Corynebacteriaceae</taxon>
        <taxon>Corynebacterium</taxon>
    </lineage>
</organism>
<dbReference type="STRING" id="1408189.CLAC_05265"/>
<dbReference type="KEGG" id="clw:CLAC_05265"/>
<evidence type="ECO:0000259" key="1">
    <source>
        <dbReference type="Pfam" id="PF12146"/>
    </source>
</evidence>
<gene>
    <name evidence="2" type="ORF">CLAC_05265</name>
</gene>
<accession>A0A0K2GZK9</accession>
<sequence length="356" mass="39708">MTPDNANSPTPDWQPDILGANYTQTFIELGKDPDGEGRIRACLVRYRPDDSAPADPEPLQPFADRTAVLWVHGMSDYFFQTHVAKRYHEEGYAFYALDLRKCGRAHLPGQTWHSVSDLSLYDVELGRALDFIRAEGHVRVTVNAHSTGGLVCALWLDRMRKDAESGAGANIEIDSAVFNSPWLDLHVSPAKAPVYRTLARVLSKVRPQALLPGVSQGGYGMSISDEHYGSWSYNTKWKPIFGHDKNWSWFWAILEGQRRIRKGVDTGVPTLVLHSDASAIGGEYSTALDRVDAVLDTRQIANRTRNLGRYARAVEIPGARHDVYLSEPDALERAFAETFAFISATEPVATDKESHR</sequence>
<dbReference type="InterPro" id="IPR029058">
    <property type="entry name" value="AB_hydrolase_fold"/>
</dbReference>
<evidence type="ECO:0000313" key="2">
    <source>
        <dbReference type="EMBL" id="ALA67220.1"/>
    </source>
</evidence>
<name>A0A0K2GZK9_9CORY</name>
<dbReference type="InterPro" id="IPR022742">
    <property type="entry name" value="Hydrolase_4"/>
</dbReference>
<protein>
    <submittedName>
        <fullName evidence="2">Lysophospholipase</fullName>
    </submittedName>
</protein>
<reference evidence="2 3" key="1">
    <citation type="submission" date="2013-10" db="EMBL/GenBank/DDBJ databases">
        <title>Complete genome sequence of Corynebacterium lactis DSM 45799(T), isolated from raw cow milk.</title>
        <authorList>
            <person name="Ruckert C."/>
            <person name="Albersmeier A."/>
            <person name="Lipski A."/>
            <person name="Kalinowski J."/>
        </authorList>
    </citation>
    <scope>NUCLEOTIDE SEQUENCE [LARGE SCALE GENOMIC DNA]</scope>
    <source>
        <strain evidence="2 3">RW2-5</strain>
    </source>
</reference>
<keyword evidence="3" id="KW-1185">Reference proteome</keyword>
<feature type="domain" description="Serine aminopeptidase S33" evidence="1">
    <location>
        <begin position="65"/>
        <end position="284"/>
    </location>
</feature>
<dbReference type="PATRIC" id="fig|1408189.4.peg.1047"/>
<dbReference type="EMBL" id="CP006841">
    <property type="protein sequence ID" value="ALA67220.1"/>
    <property type="molecule type" value="Genomic_DNA"/>
</dbReference>
<dbReference type="Gene3D" id="3.40.50.1820">
    <property type="entry name" value="alpha/beta hydrolase"/>
    <property type="match status" value="1"/>
</dbReference>
<dbReference type="RefSeq" id="WP_053411991.1">
    <property type="nucleotide sequence ID" value="NZ_CP006841.1"/>
</dbReference>
<dbReference type="SUPFAM" id="SSF53474">
    <property type="entry name" value="alpha/beta-Hydrolases"/>
    <property type="match status" value="1"/>
</dbReference>
<dbReference type="Pfam" id="PF12146">
    <property type="entry name" value="Hydrolase_4"/>
    <property type="match status" value="1"/>
</dbReference>